<dbReference type="PANTHER" id="PTHR43190:SF3">
    <property type="entry name" value="N-ACETYL-D-GLUCOSAMINE KINASE"/>
    <property type="match status" value="1"/>
</dbReference>
<organism evidence="2 3">
    <name type="scientific">Aureimonas pseudogalii</name>
    <dbReference type="NCBI Taxonomy" id="1744844"/>
    <lineage>
        <taxon>Bacteria</taxon>
        <taxon>Pseudomonadati</taxon>
        <taxon>Pseudomonadota</taxon>
        <taxon>Alphaproteobacteria</taxon>
        <taxon>Hyphomicrobiales</taxon>
        <taxon>Aurantimonadaceae</taxon>
        <taxon>Aureimonas</taxon>
    </lineage>
</organism>
<sequence>MSDALLLGIDAGGSSCRARLALADGRAIGEGHGGPASARLGVAPAFDAMMEAVRGAWGAAGLGPFAFSRAVAVAGVAGFRREGAAEAFAGRPHPFADLAFTDDGTIACLGAHGGAEGGVVVVGTGTIAVGLLHGQPLRFGGYGLPASDEGSGARLGLAAFGLSLQAVDGRRLRGPLAAAILERFADRTSAMTTWMERASPADYAALAPLVLATAPSDPAAAELLAEAGLAIGGLAEALAQAGCARIALLGGLAAPMQPFLPPSASARLSPALGDALDGALGLAKQRLTALNGTAQNA</sequence>
<gene>
    <name evidence="2" type="ORF">GGR04_000331</name>
</gene>
<feature type="domain" description="ATPase BadF/BadG/BcrA/BcrD type" evidence="1">
    <location>
        <begin position="7"/>
        <end position="253"/>
    </location>
</feature>
<dbReference type="InterPro" id="IPR052519">
    <property type="entry name" value="Euk-type_GlcNAc_Kinase"/>
</dbReference>
<dbReference type="SUPFAM" id="SSF53067">
    <property type="entry name" value="Actin-like ATPase domain"/>
    <property type="match status" value="2"/>
</dbReference>
<keyword evidence="3" id="KW-1185">Reference proteome</keyword>
<dbReference type="InterPro" id="IPR002731">
    <property type="entry name" value="ATPase_BadF"/>
</dbReference>
<dbReference type="Proteomes" id="UP000542776">
    <property type="component" value="Unassembled WGS sequence"/>
</dbReference>
<dbReference type="CDD" id="cd24082">
    <property type="entry name" value="ASKHA_NBD_GspK-like"/>
    <property type="match status" value="1"/>
</dbReference>
<comment type="caution">
    <text evidence="2">The sequence shown here is derived from an EMBL/GenBank/DDBJ whole genome shotgun (WGS) entry which is preliminary data.</text>
</comment>
<dbReference type="GO" id="GO:0047931">
    <property type="term" value="F:glucosamine kinase activity"/>
    <property type="evidence" value="ECO:0007669"/>
    <property type="project" value="UniProtKB-EC"/>
</dbReference>
<accession>A0A7W6ED71</accession>
<dbReference type="Gene3D" id="3.30.420.40">
    <property type="match status" value="2"/>
</dbReference>
<protein>
    <submittedName>
        <fullName evidence="2">Glucosamine kinase</fullName>
        <ecNumber evidence="2">2.7.1.8</ecNumber>
    </submittedName>
</protein>
<dbReference type="EC" id="2.7.1.8" evidence="2"/>
<dbReference type="AlphaFoldDB" id="A0A7W6ED71"/>
<evidence type="ECO:0000313" key="3">
    <source>
        <dbReference type="Proteomes" id="UP000542776"/>
    </source>
</evidence>
<evidence type="ECO:0000259" key="1">
    <source>
        <dbReference type="Pfam" id="PF01869"/>
    </source>
</evidence>
<keyword evidence="2" id="KW-0808">Transferase</keyword>
<name>A0A7W6ED71_9HYPH</name>
<dbReference type="EMBL" id="JACIEK010000001">
    <property type="protein sequence ID" value="MBB3996510.1"/>
    <property type="molecule type" value="Genomic_DNA"/>
</dbReference>
<keyword evidence="2" id="KW-0418">Kinase</keyword>
<dbReference type="PANTHER" id="PTHR43190">
    <property type="entry name" value="N-ACETYL-D-GLUCOSAMINE KINASE"/>
    <property type="match status" value="1"/>
</dbReference>
<dbReference type="RefSeq" id="WP_183197205.1">
    <property type="nucleotide sequence ID" value="NZ_JACIEK010000001.1"/>
</dbReference>
<proteinExistence type="predicted"/>
<dbReference type="Pfam" id="PF01869">
    <property type="entry name" value="BcrAD_BadFG"/>
    <property type="match status" value="1"/>
</dbReference>
<dbReference type="InterPro" id="IPR043129">
    <property type="entry name" value="ATPase_NBD"/>
</dbReference>
<evidence type="ECO:0000313" key="2">
    <source>
        <dbReference type="EMBL" id="MBB3996510.1"/>
    </source>
</evidence>
<reference evidence="2 3" key="1">
    <citation type="submission" date="2020-08" db="EMBL/GenBank/DDBJ databases">
        <title>Genomic Encyclopedia of Type Strains, Phase IV (KMG-IV): sequencing the most valuable type-strain genomes for metagenomic binning, comparative biology and taxonomic classification.</title>
        <authorList>
            <person name="Goeker M."/>
        </authorList>
    </citation>
    <scope>NUCLEOTIDE SEQUENCE [LARGE SCALE GENOMIC DNA]</scope>
    <source>
        <strain evidence="2 3">DSM 102238</strain>
    </source>
</reference>